<organism evidence="1 2">
    <name type="scientific">Henosepilachna vigintioctopunctata</name>
    <dbReference type="NCBI Taxonomy" id="420089"/>
    <lineage>
        <taxon>Eukaryota</taxon>
        <taxon>Metazoa</taxon>
        <taxon>Ecdysozoa</taxon>
        <taxon>Arthropoda</taxon>
        <taxon>Hexapoda</taxon>
        <taxon>Insecta</taxon>
        <taxon>Pterygota</taxon>
        <taxon>Neoptera</taxon>
        <taxon>Endopterygota</taxon>
        <taxon>Coleoptera</taxon>
        <taxon>Polyphaga</taxon>
        <taxon>Cucujiformia</taxon>
        <taxon>Coccinelloidea</taxon>
        <taxon>Coccinellidae</taxon>
        <taxon>Epilachninae</taxon>
        <taxon>Epilachnini</taxon>
        <taxon>Henosepilachna</taxon>
    </lineage>
</organism>
<dbReference type="EMBL" id="JARQZJ010000010">
    <property type="protein sequence ID" value="KAK9872217.1"/>
    <property type="molecule type" value="Genomic_DNA"/>
</dbReference>
<accession>A0AAW1TLC4</accession>
<dbReference type="AlphaFoldDB" id="A0AAW1TLC4"/>
<comment type="caution">
    <text evidence="1">The sequence shown here is derived from an EMBL/GenBank/DDBJ whole genome shotgun (WGS) entry which is preliminary data.</text>
</comment>
<name>A0AAW1TLC4_9CUCU</name>
<proteinExistence type="predicted"/>
<evidence type="ECO:0000313" key="1">
    <source>
        <dbReference type="EMBL" id="KAK9872217.1"/>
    </source>
</evidence>
<keyword evidence="2" id="KW-1185">Reference proteome</keyword>
<sequence>MEEEVLKIKKDLTQNGKRLIEQTIEECRQDRTTVEENTTKQMITIPYVKRISEKIRQIAEHFKIRTASKSGITIRSILTKTRPETQGDLSTSRGTMKINFTPEEQKHLNETSSKHHNIRWDEARIVHREKYWSKRKFKEIVFIHQKKDIFSNPSVEVSNTWRPILTCMSHVSNNRGHQEPTRYVKALSISKDQWPLI</sequence>
<evidence type="ECO:0000313" key="2">
    <source>
        <dbReference type="Proteomes" id="UP001431783"/>
    </source>
</evidence>
<reference evidence="1 2" key="1">
    <citation type="submission" date="2023-03" db="EMBL/GenBank/DDBJ databases">
        <title>Genome insight into feeding habits of ladybird beetles.</title>
        <authorList>
            <person name="Li H.-S."/>
            <person name="Huang Y.-H."/>
            <person name="Pang H."/>
        </authorList>
    </citation>
    <scope>NUCLEOTIDE SEQUENCE [LARGE SCALE GENOMIC DNA]</scope>
    <source>
        <strain evidence="1">SYSU_2023b</strain>
        <tissue evidence="1">Whole body</tissue>
    </source>
</reference>
<gene>
    <name evidence="1" type="ORF">WA026_017017</name>
</gene>
<dbReference type="Proteomes" id="UP001431783">
    <property type="component" value="Unassembled WGS sequence"/>
</dbReference>
<protein>
    <submittedName>
        <fullName evidence="1">Uncharacterized protein</fullName>
    </submittedName>
</protein>